<dbReference type="AlphaFoldDB" id="X0X158"/>
<evidence type="ECO:0000313" key="9">
    <source>
        <dbReference type="EMBL" id="GAG18746.1"/>
    </source>
</evidence>
<reference evidence="9" key="1">
    <citation type="journal article" date="2014" name="Front. Microbiol.">
        <title>High frequency of phylogenetically diverse reductive dehalogenase-homologous genes in deep subseafloor sedimentary metagenomes.</title>
        <authorList>
            <person name="Kawai M."/>
            <person name="Futagami T."/>
            <person name="Toyoda A."/>
            <person name="Takaki Y."/>
            <person name="Nishi S."/>
            <person name="Hori S."/>
            <person name="Arai W."/>
            <person name="Tsubouchi T."/>
            <person name="Morono Y."/>
            <person name="Uchiyama I."/>
            <person name="Ito T."/>
            <person name="Fujiyama A."/>
            <person name="Inagaki F."/>
            <person name="Takami H."/>
        </authorList>
    </citation>
    <scope>NUCLEOTIDE SEQUENCE</scope>
    <source>
        <strain evidence="9">Expedition CK06-06</strain>
    </source>
</reference>
<feature type="transmembrane region" description="Helical" evidence="7">
    <location>
        <begin position="30"/>
        <end position="50"/>
    </location>
</feature>
<feature type="transmembrane region" description="Helical" evidence="7">
    <location>
        <begin position="62"/>
        <end position="84"/>
    </location>
</feature>
<evidence type="ECO:0000256" key="2">
    <source>
        <dbReference type="ARBA" id="ARBA00022448"/>
    </source>
</evidence>
<dbReference type="EMBL" id="BARS01032812">
    <property type="protein sequence ID" value="GAG18746.1"/>
    <property type="molecule type" value="Genomic_DNA"/>
</dbReference>
<evidence type="ECO:0000256" key="7">
    <source>
        <dbReference type="SAM" id="Phobius"/>
    </source>
</evidence>
<dbReference type="SUPFAM" id="SSF161098">
    <property type="entry name" value="MetI-like"/>
    <property type="match status" value="1"/>
</dbReference>
<keyword evidence="4 7" id="KW-0812">Transmembrane</keyword>
<sequence length="200" mass="22237">MFASVFILSLFGGMAGYPLAKIRYFSFSLILAYLLLGLTLPRMLALVPLYKMMMNLNLLNNPLSLILIYSASRMPITIIVFSTFYKAIPSDLEDAAEIDGLNRIGFFFKVLLKMSHVPILAVFVVSGTYVFNDFLTPLIFMPNMEFTTIQVALSHFIGAQTWFFGPIFAGCGLAIIPMILIYLLLNKYFITGITAGAVKG</sequence>
<feature type="transmembrane region" description="Helical" evidence="7">
    <location>
        <begin position="104"/>
        <end position="131"/>
    </location>
</feature>
<dbReference type="CDD" id="cd06261">
    <property type="entry name" value="TM_PBP2"/>
    <property type="match status" value="1"/>
</dbReference>
<dbReference type="Gene3D" id="1.10.3720.10">
    <property type="entry name" value="MetI-like"/>
    <property type="match status" value="1"/>
</dbReference>
<dbReference type="PANTHER" id="PTHR32243:SF24">
    <property type="entry name" value="DIACETYLCHITOBIOSE UPTAKE SYSTEM PERMEASE PROTEIN NGCG"/>
    <property type="match status" value="1"/>
</dbReference>
<keyword evidence="6 7" id="KW-0472">Membrane</keyword>
<keyword evidence="2" id="KW-0813">Transport</keyword>
<evidence type="ECO:0000256" key="5">
    <source>
        <dbReference type="ARBA" id="ARBA00022989"/>
    </source>
</evidence>
<evidence type="ECO:0000259" key="8">
    <source>
        <dbReference type="PROSITE" id="PS50928"/>
    </source>
</evidence>
<evidence type="ECO:0000256" key="6">
    <source>
        <dbReference type="ARBA" id="ARBA00023136"/>
    </source>
</evidence>
<dbReference type="InterPro" id="IPR050901">
    <property type="entry name" value="BP-dep_ABC_trans_perm"/>
</dbReference>
<accession>X0X158</accession>
<feature type="domain" description="ABC transmembrane type-1" evidence="8">
    <location>
        <begin position="1"/>
        <end position="185"/>
    </location>
</feature>
<gene>
    <name evidence="9" type="ORF">S01H1_50887</name>
</gene>
<dbReference type="PANTHER" id="PTHR32243">
    <property type="entry name" value="MALTOSE TRANSPORT SYSTEM PERMEASE-RELATED"/>
    <property type="match status" value="1"/>
</dbReference>
<dbReference type="Pfam" id="PF00528">
    <property type="entry name" value="BPD_transp_1"/>
    <property type="match status" value="1"/>
</dbReference>
<feature type="transmembrane region" description="Helical" evidence="7">
    <location>
        <begin position="163"/>
        <end position="185"/>
    </location>
</feature>
<evidence type="ECO:0000256" key="4">
    <source>
        <dbReference type="ARBA" id="ARBA00022692"/>
    </source>
</evidence>
<organism evidence="9">
    <name type="scientific">marine sediment metagenome</name>
    <dbReference type="NCBI Taxonomy" id="412755"/>
    <lineage>
        <taxon>unclassified sequences</taxon>
        <taxon>metagenomes</taxon>
        <taxon>ecological metagenomes</taxon>
    </lineage>
</organism>
<dbReference type="InterPro" id="IPR000515">
    <property type="entry name" value="MetI-like"/>
</dbReference>
<dbReference type="InterPro" id="IPR035906">
    <property type="entry name" value="MetI-like_sf"/>
</dbReference>
<evidence type="ECO:0000256" key="3">
    <source>
        <dbReference type="ARBA" id="ARBA00022475"/>
    </source>
</evidence>
<comment type="caution">
    <text evidence="9">The sequence shown here is derived from an EMBL/GenBank/DDBJ whole genome shotgun (WGS) entry which is preliminary data.</text>
</comment>
<protein>
    <recommendedName>
        <fullName evidence="8">ABC transmembrane type-1 domain-containing protein</fullName>
    </recommendedName>
</protein>
<name>X0X158_9ZZZZ</name>
<keyword evidence="3" id="KW-1003">Cell membrane</keyword>
<dbReference type="GO" id="GO:0005886">
    <property type="term" value="C:plasma membrane"/>
    <property type="evidence" value="ECO:0007669"/>
    <property type="project" value="UniProtKB-SubCell"/>
</dbReference>
<proteinExistence type="predicted"/>
<evidence type="ECO:0000256" key="1">
    <source>
        <dbReference type="ARBA" id="ARBA00004651"/>
    </source>
</evidence>
<comment type="subcellular location">
    <subcellularLocation>
        <location evidence="1">Cell membrane</location>
        <topology evidence="1">Multi-pass membrane protein</topology>
    </subcellularLocation>
</comment>
<dbReference type="PROSITE" id="PS50928">
    <property type="entry name" value="ABC_TM1"/>
    <property type="match status" value="1"/>
</dbReference>
<dbReference type="GO" id="GO:0055085">
    <property type="term" value="P:transmembrane transport"/>
    <property type="evidence" value="ECO:0007669"/>
    <property type="project" value="InterPro"/>
</dbReference>
<keyword evidence="5 7" id="KW-1133">Transmembrane helix</keyword>